<dbReference type="Pfam" id="PF22531">
    <property type="entry name" value="DUF7002"/>
    <property type="match status" value="1"/>
</dbReference>
<evidence type="ECO:0000313" key="1">
    <source>
        <dbReference type="EMBL" id="TFE84289.1"/>
    </source>
</evidence>
<dbReference type="OrthoDB" id="2610977at2"/>
<dbReference type="Proteomes" id="UP000298246">
    <property type="component" value="Unassembled WGS sequence"/>
</dbReference>
<comment type="caution">
    <text evidence="1">The sequence shown here is derived from an EMBL/GenBank/DDBJ whole genome shotgun (WGS) entry which is preliminary data.</text>
</comment>
<evidence type="ECO:0008006" key="3">
    <source>
        <dbReference type="Google" id="ProtNLM"/>
    </source>
</evidence>
<dbReference type="EMBL" id="MYFO01000036">
    <property type="protein sequence ID" value="TFE84289.1"/>
    <property type="molecule type" value="Genomic_DNA"/>
</dbReference>
<dbReference type="RefSeq" id="WP_134756266.1">
    <property type="nucleotide sequence ID" value="NZ_MYFO02000001.1"/>
</dbReference>
<protein>
    <recommendedName>
        <fullName evidence="3">DarT domain-containing protein</fullName>
    </recommendedName>
</protein>
<proteinExistence type="predicted"/>
<gene>
    <name evidence="1" type="ORF">B5M42_20545</name>
</gene>
<organism evidence="1 2">
    <name type="scientific">Paenibacillus athensensis</name>
    <dbReference type="NCBI Taxonomy" id="1967502"/>
    <lineage>
        <taxon>Bacteria</taxon>
        <taxon>Bacillati</taxon>
        <taxon>Bacillota</taxon>
        <taxon>Bacilli</taxon>
        <taxon>Bacillales</taxon>
        <taxon>Paenibacillaceae</taxon>
        <taxon>Paenibacillus</taxon>
    </lineage>
</organism>
<name>A0A4Y8PTI6_9BACL</name>
<evidence type="ECO:0000313" key="2">
    <source>
        <dbReference type="Proteomes" id="UP000298246"/>
    </source>
</evidence>
<sequence>MQEAVWAVSGRSRKSLYHFTRLVNVPAVAALDRLLSSSRLCPDGIGERRARAAAVRASGYEVVLNAHLRIPDGMLDPATTQEQFRATLDAHVFFWPTRRDCRSMLNTYEKREPGERFAVLEFDAYSLLTRQPDAVRLSKYDSGSAPRFPHLCGYRKSPAMFLPLRRFRHELNSLVPVKAAEIREVLIVGEVPQIGRQLTAVYLDEAGDLPESWTGLWRPLAELRGGERGNWR</sequence>
<keyword evidence="2" id="KW-1185">Reference proteome</keyword>
<dbReference type="InterPro" id="IPR054271">
    <property type="entry name" value="DUF7002"/>
</dbReference>
<dbReference type="AlphaFoldDB" id="A0A4Y8PTI6"/>
<reference evidence="1 2" key="1">
    <citation type="submission" date="2017-03" db="EMBL/GenBank/DDBJ databases">
        <title>Isolation of Levoglucosan Utilizing Bacteria.</title>
        <authorList>
            <person name="Arya A.S."/>
        </authorList>
    </citation>
    <scope>NUCLEOTIDE SEQUENCE [LARGE SCALE GENOMIC DNA]</scope>
    <source>
        <strain evidence="1 2">MEC069</strain>
    </source>
</reference>
<accession>A0A4Y8PTI6</accession>